<organism evidence="1 2">
    <name type="scientific">Caenispirillum salinarum AK4</name>
    <dbReference type="NCBI Taxonomy" id="1238182"/>
    <lineage>
        <taxon>Bacteria</taxon>
        <taxon>Pseudomonadati</taxon>
        <taxon>Pseudomonadota</taxon>
        <taxon>Alphaproteobacteria</taxon>
        <taxon>Rhodospirillales</taxon>
        <taxon>Novispirillaceae</taxon>
        <taxon>Caenispirillum</taxon>
    </lineage>
</organism>
<comment type="caution">
    <text evidence="1">The sequence shown here is derived from an EMBL/GenBank/DDBJ whole genome shotgun (WGS) entry which is preliminary data.</text>
</comment>
<dbReference type="CDD" id="cd00552">
    <property type="entry name" value="RaiA"/>
    <property type="match status" value="1"/>
</dbReference>
<dbReference type="InterPro" id="IPR036567">
    <property type="entry name" value="RHF-like"/>
</dbReference>
<evidence type="ECO:0000313" key="1">
    <source>
        <dbReference type="EMBL" id="EKV31914.1"/>
    </source>
</evidence>
<dbReference type="SUPFAM" id="SSF69754">
    <property type="entry name" value="Ribosome binding protein Y (YfiA homologue)"/>
    <property type="match status" value="1"/>
</dbReference>
<dbReference type="RefSeq" id="WP_009539175.1">
    <property type="nucleotide sequence ID" value="NZ_ANHY01000004.1"/>
</dbReference>
<name>K9H499_9PROT</name>
<dbReference type="EMBL" id="ANHY01000004">
    <property type="protein sequence ID" value="EKV31914.1"/>
    <property type="molecule type" value="Genomic_DNA"/>
</dbReference>
<dbReference type="PATRIC" id="fig|1238182.3.peg.726"/>
<dbReference type="OrthoDB" id="9782252at2"/>
<dbReference type="Pfam" id="PF02482">
    <property type="entry name" value="Ribosomal_S30AE"/>
    <property type="match status" value="1"/>
</dbReference>
<protein>
    <submittedName>
        <fullName evidence="1">Ribosome-associated protein Y (PSrp-1)</fullName>
    </submittedName>
</protein>
<dbReference type="Gene3D" id="3.30.160.100">
    <property type="entry name" value="Ribosome hibernation promotion factor-like"/>
    <property type="match status" value="1"/>
</dbReference>
<dbReference type="AlphaFoldDB" id="K9H499"/>
<dbReference type="Proteomes" id="UP000009881">
    <property type="component" value="Unassembled WGS sequence"/>
</dbReference>
<dbReference type="STRING" id="1238182.C882_2978"/>
<gene>
    <name evidence="1" type="ORF">C882_2978</name>
</gene>
<reference evidence="1 2" key="1">
    <citation type="journal article" date="2013" name="Genome Announc.">
        <title>Draft Genome Sequence of an Alphaproteobacterium, Caenispirillum salinarum AK4(T), Isolated from a Solar Saltern.</title>
        <authorList>
            <person name="Khatri I."/>
            <person name="Singh A."/>
            <person name="Korpole S."/>
            <person name="Pinnaka A.K."/>
            <person name="Subramanian S."/>
        </authorList>
    </citation>
    <scope>NUCLEOTIDE SEQUENCE [LARGE SCALE GENOMIC DNA]</scope>
    <source>
        <strain evidence="1 2">AK4</strain>
    </source>
</reference>
<dbReference type="eggNOG" id="COG1544">
    <property type="taxonomic scope" value="Bacteria"/>
</dbReference>
<dbReference type="InterPro" id="IPR003489">
    <property type="entry name" value="RHF/RaiA"/>
</dbReference>
<accession>K9H499</accession>
<proteinExistence type="predicted"/>
<evidence type="ECO:0000313" key="2">
    <source>
        <dbReference type="Proteomes" id="UP000009881"/>
    </source>
</evidence>
<sequence length="121" mass="13930">MQVPVQISFHGLEHSDAVEERVREKVAKLEQFSKDLVSCRVVIEQHHKNTSNQHHKGEPYHITINLSVPGDELVVKRDPKDPHVHEDIGVAIRDAFQSMEQQLKTWIGKQRENDRTAHKSA</sequence>
<keyword evidence="2" id="KW-1185">Reference proteome</keyword>